<dbReference type="EC" id="3.1.-.-" evidence="10"/>
<dbReference type="GO" id="GO:0004386">
    <property type="term" value="F:helicase activity"/>
    <property type="evidence" value="ECO:0007669"/>
    <property type="project" value="UniProtKB-KW"/>
</dbReference>
<dbReference type="InterPro" id="IPR006483">
    <property type="entry name" value="CRISPR-assoc_Cas3_HD"/>
</dbReference>
<dbReference type="InterPro" id="IPR048823">
    <property type="entry name" value="Cas3_I-F_Cas2"/>
</dbReference>
<dbReference type="AlphaFoldDB" id="A0A9W4VYK3"/>
<keyword evidence="7" id="KW-0067">ATP-binding</keyword>
<dbReference type="InterPro" id="IPR038257">
    <property type="entry name" value="CRISPR-assoc_Cas3_HD_sf"/>
</dbReference>
<dbReference type="InterPro" id="IPR013395">
    <property type="entry name" value="CRISPR-assoc_Cas3_yers"/>
</dbReference>
<dbReference type="InterPro" id="IPR027417">
    <property type="entry name" value="P-loop_NTPase"/>
</dbReference>
<dbReference type="GO" id="GO:0016787">
    <property type="term" value="F:hydrolase activity"/>
    <property type="evidence" value="ECO:0007669"/>
    <property type="project" value="UniProtKB-KW"/>
</dbReference>
<dbReference type="Pfam" id="PF21384">
    <property type="entry name" value="Cas3_I-F_Cas2"/>
    <property type="match status" value="1"/>
</dbReference>
<protein>
    <submittedName>
        <fullName evidence="10">CRISPR-associated nuclease/helicase Cas3 subtype I-F/YPEST</fullName>
        <ecNumber evidence="10">3.1.-.-</ecNumber>
    </submittedName>
</protein>
<accession>A0A9W4VYK3</accession>
<comment type="similarity">
    <text evidence="1">In the N-terminal section; belongs to the CRISPR-associated nuclease Cas3-HD family.</text>
</comment>
<keyword evidence="8" id="KW-0051">Antiviral defense</keyword>
<feature type="domain" description="HD Cas3-type" evidence="9">
    <location>
        <begin position="102"/>
        <end position="327"/>
    </location>
</feature>
<evidence type="ECO:0000256" key="1">
    <source>
        <dbReference type="ARBA" id="ARBA00006847"/>
    </source>
</evidence>
<name>A0A9W4VYK3_9GAMM</name>
<comment type="similarity">
    <text evidence="2">In the central section; belongs to the CRISPR-associated helicase Cas3 family.</text>
</comment>
<reference evidence="10" key="1">
    <citation type="submission" date="2022-07" db="EMBL/GenBank/DDBJ databases">
        <authorList>
            <person name="Criscuolo A."/>
        </authorList>
    </citation>
    <scope>NUCLEOTIDE SEQUENCE</scope>
    <source>
        <strain evidence="10">CIP111854</strain>
    </source>
</reference>
<evidence type="ECO:0000256" key="3">
    <source>
        <dbReference type="ARBA" id="ARBA00022723"/>
    </source>
</evidence>
<gene>
    <name evidence="10" type="primary">cas3</name>
    <name evidence="10" type="ORF">PSECIP111854_03318</name>
</gene>
<evidence type="ECO:0000256" key="5">
    <source>
        <dbReference type="ARBA" id="ARBA00022801"/>
    </source>
</evidence>
<evidence type="ECO:0000259" key="9">
    <source>
        <dbReference type="PROSITE" id="PS51643"/>
    </source>
</evidence>
<dbReference type="GO" id="GO:0046872">
    <property type="term" value="F:metal ion binding"/>
    <property type="evidence" value="ECO:0007669"/>
    <property type="project" value="UniProtKB-KW"/>
</dbReference>
<dbReference type="SUPFAM" id="SSF52540">
    <property type="entry name" value="P-loop containing nucleoside triphosphate hydrolases"/>
    <property type="match status" value="1"/>
</dbReference>
<proteinExistence type="inferred from homology"/>
<keyword evidence="5 10" id="KW-0378">Hydrolase</keyword>
<evidence type="ECO:0000256" key="8">
    <source>
        <dbReference type="ARBA" id="ARBA00023118"/>
    </source>
</evidence>
<keyword evidence="6" id="KW-0347">Helicase</keyword>
<evidence type="ECO:0000256" key="6">
    <source>
        <dbReference type="ARBA" id="ARBA00022806"/>
    </source>
</evidence>
<sequence length="1143" mass="130575">MMVTFVSQCEKNALKKTRRVLDAFANRIGDNTWQTLITEDGLLTVKKMLRKTASRSTAVSCHWIRSRARSQLLWVVGKRSKFDEQGVVPVNYTRRIQLNSDVANDWHFLPLIKALVGVSALFHDWGKATVVFQEKLQPNSSNKYKGDPIRHEWISLLLLRAFIDSIEGDTDQAWLSALSHGELDETKMMTFVSQDKPKPIAGLPPVAKLVAWLIVSHHRLPLPKTVEACRGYKSESAQSLDDVLRAISKEWGYENRHDDPAFAKRLTDCFRFPHGLMSNSKPWLSQVKRWSLRLLDNVAQAKTVIANDSYRVVLTHARLCLMLGDHYYSSQQADKKWQNKIGLFANTDSVTRELKQKLDEHLVGVARNAIKTAHMLPAFEREPPQAKDLDNLRKLSPEGYQWQDKAVSKITQWRQTITEQQKQFGFFAVNMASTGCGKTFANAKIMRALSEDAKSLRYILALGLRTLTLQTGDEYRERVGLDSTELAVLIGSRAVMELHNKNKVVESQVPFEHTGSESLAPLLNEDVDFECDIPEEGLTTVLKDKRDKQFLYAPVLACTIDHMMAATETKRGGRYILPTLRLMSSDLVIDEVDDFTGDDLIAIGRLIHLAGMLGRKVMISSATIPPSLAEGYFKAYRDGWLLYASVRSTSTAIGCAWADEFSTQVTTNHYSEDDTPKSIGIYRQEHQQFVNKRASKLAEQPVRRKAKISHCYNIIERHQGQNHHQQQVIISKQAQYFDVVAQSARDKHLNHHFVDTQTQLKVSFGVVRVANIKPCVALTQHLLEYDNWPADTQVRVMAYHSQQVLLMRSIQEQHLDQVLKRKEAQGEQPQALSHPVVRTHLNQIARIKLETQHVMFVLVATPVEEVGRDHDFDWAVIEPSSYRSIIQLAGRVRRHRKEAITTPNIALLQYNWRAIKHYHEEGNKAYIKPGFENYCRLITHDLTQLIEVGQVAKCLDAIPRICKPEHINAQYVFRNTQAQDLAELEHAAILSSLAYYTTAKEKKPQTSPATMQGWLKHHWFLTALPQYLAPFRKGTPTLKVFLVFDQYSQQSRFCEKDDQGHAVDREDILSIKRIELSPQATARLWLIRDYNQACIDMAEQSHHSSLPHSQRLISQKYGELSFTHNENKHYAYNDQLGLVELIN</sequence>
<dbReference type="Proteomes" id="UP001152467">
    <property type="component" value="Unassembled WGS sequence"/>
</dbReference>
<comment type="caution">
    <text evidence="10">The sequence shown here is derived from an EMBL/GenBank/DDBJ whole genome shotgun (WGS) entry which is preliminary data.</text>
</comment>
<evidence type="ECO:0000256" key="4">
    <source>
        <dbReference type="ARBA" id="ARBA00022741"/>
    </source>
</evidence>
<evidence type="ECO:0000256" key="2">
    <source>
        <dbReference type="ARBA" id="ARBA00009046"/>
    </source>
</evidence>
<evidence type="ECO:0000313" key="11">
    <source>
        <dbReference type="Proteomes" id="UP001152467"/>
    </source>
</evidence>
<dbReference type="Pfam" id="PF22590">
    <property type="entry name" value="Cas3-like_C_2"/>
    <property type="match status" value="1"/>
</dbReference>
<dbReference type="GO" id="GO:0005524">
    <property type="term" value="F:ATP binding"/>
    <property type="evidence" value="ECO:0007669"/>
    <property type="project" value="UniProtKB-KW"/>
</dbReference>
<dbReference type="EMBL" id="CAMAPC010000016">
    <property type="protein sequence ID" value="CAH9063909.1"/>
    <property type="molecule type" value="Genomic_DNA"/>
</dbReference>
<dbReference type="InterPro" id="IPR054712">
    <property type="entry name" value="Cas3-like_dom"/>
</dbReference>
<dbReference type="NCBIfam" id="TIGR02562">
    <property type="entry name" value="cas3_yersinia"/>
    <property type="match status" value="1"/>
</dbReference>
<keyword evidence="11" id="KW-1185">Reference proteome</keyword>
<evidence type="ECO:0000313" key="10">
    <source>
        <dbReference type="EMBL" id="CAH9063909.1"/>
    </source>
</evidence>
<dbReference type="PROSITE" id="PS51643">
    <property type="entry name" value="HD_CAS3"/>
    <property type="match status" value="1"/>
</dbReference>
<keyword evidence="4" id="KW-0547">Nucleotide-binding</keyword>
<dbReference type="Gene3D" id="1.10.3210.30">
    <property type="match status" value="1"/>
</dbReference>
<keyword evidence="3" id="KW-0479">Metal-binding</keyword>
<dbReference type="RefSeq" id="WP_261626845.1">
    <property type="nucleotide sequence ID" value="NZ_CAMAPC010000016.1"/>
</dbReference>
<dbReference type="GO" id="GO:0051607">
    <property type="term" value="P:defense response to virus"/>
    <property type="evidence" value="ECO:0007669"/>
    <property type="project" value="UniProtKB-KW"/>
</dbReference>
<organism evidence="10 11">
    <name type="scientific">Pseudoalteromonas holothuriae</name>
    <dbReference type="NCBI Taxonomy" id="2963714"/>
    <lineage>
        <taxon>Bacteria</taxon>
        <taxon>Pseudomonadati</taxon>
        <taxon>Pseudomonadota</taxon>
        <taxon>Gammaproteobacteria</taxon>
        <taxon>Alteromonadales</taxon>
        <taxon>Pseudoalteromonadaceae</taxon>
        <taxon>Pseudoalteromonas</taxon>
    </lineage>
</organism>
<evidence type="ECO:0000256" key="7">
    <source>
        <dbReference type="ARBA" id="ARBA00022840"/>
    </source>
</evidence>